<dbReference type="AlphaFoldDB" id="K3XBA2"/>
<dbReference type="HOGENOM" id="CLU_432468_0_0_1"/>
<dbReference type="eggNOG" id="ENOG502QWT3">
    <property type="taxonomic scope" value="Eukaryota"/>
</dbReference>
<proteinExistence type="predicted"/>
<evidence type="ECO:0000313" key="3">
    <source>
        <dbReference type="Proteomes" id="UP000019132"/>
    </source>
</evidence>
<organism evidence="2 3">
    <name type="scientific">Globisporangium ultimum (strain ATCC 200006 / CBS 805.95 / DAOM BR144)</name>
    <name type="common">Pythium ultimum</name>
    <dbReference type="NCBI Taxonomy" id="431595"/>
    <lineage>
        <taxon>Eukaryota</taxon>
        <taxon>Sar</taxon>
        <taxon>Stramenopiles</taxon>
        <taxon>Oomycota</taxon>
        <taxon>Peronosporomycetes</taxon>
        <taxon>Pythiales</taxon>
        <taxon>Pythiaceae</taxon>
        <taxon>Globisporangium</taxon>
    </lineage>
</organism>
<feature type="region of interest" description="Disordered" evidence="1">
    <location>
        <begin position="374"/>
        <end position="396"/>
    </location>
</feature>
<dbReference type="EnsemblProtists" id="PYU1_T014501">
    <property type="protein sequence ID" value="PYU1_T014501"/>
    <property type="gene ID" value="PYU1_G014470"/>
</dbReference>
<dbReference type="EMBL" id="GL376575">
    <property type="status" value="NOT_ANNOTATED_CDS"/>
    <property type="molecule type" value="Genomic_DNA"/>
</dbReference>
<name>K3XBA2_GLOUD</name>
<keyword evidence="3" id="KW-1185">Reference proteome</keyword>
<feature type="compositionally biased region" description="Polar residues" evidence="1">
    <location>
        <begin position="382"/>
        <end position="395"/>
    </location>
</feature>
<protein>
    <submittedName>
        <fullName evidence="2">Uncharacterized protein</fullName>
    </submittedName>
</protein>
<reference evidence="3" key="1">
    <citation type="journal article" date="2010" name="Genome Biol.">
        <title>Genome sequence of the necrotrophic plant pathogen Pythium ultimum reveals original pathogenicity mechanisms and effector repertoire.</title>
        <authorList>
            <person name="Levesque C.A."/>
            <person name="Brouwer H."/>
            <person name="Cano L."/>
            <person name="Hamilton J.P."/>
            <person name="Holt C."/>
            <person name="Huitema E."/>
            <person name="Raffaele S."/>
            <person name="Robideau G.P."/>
            <person name="Thines M."/>
            <person name="Win J."/>
            <person name="Zerillo M.M."/>
            <person name="Beakes G.W."/>
            <person name="Boore J.L."/>
            <person name="Busam D."/>
            <person name="Dumas B."/>
            <person name="Ferriera S."/>
            <person name="Fuerstenberg S.I."/>
            <person name="Gachon C.M."/>
            <person name="Gaulin E."/>
            <person name="Govers F."/>
            <person name="Grenville-Briggs L."/>
            <person name="Horner N."/>
            <person name="Hostetler J."/>
            <person name="Jiang R.H."/>
            <person name="Johnson J."/>
            <person name="Krajaejun T."/>
            <person name="Lin H."/>
            <person name="Meijer H.J."/>
            <person name="Moore B."/>
            <person name="Morris P."/>
            <person name="Phuntmart V."/>
            <person name="Puiu D."/>
            <person name="Shetty J."/>
            <person name="Stajich J.E."/>
            <person name="Tripathy S."/>
            <person name="Wawra S."/>
            <person name="van West P."/>
            <person name="Whitty B.R."/>
            <person name="Coutinho P.M."/>
            <person name="Henrissat B."/>
            <person name="Martin F."/>
            <person name="Thomas P.D."/>
            <person name="Tyler B.M."/>
            <person name="De Vries R.P."/>
            <person name="Kamoun S."/>
            <person name="Yandell M."/>
            <person name="Tisserat N."/>
            <person name="Buell C.R."/>
        </authorList>
    </citation>
    <scope>NUCLEOTIDE SEQUENCE</scope>
    <source>
        <strain evidence="3">DAOM:BR144</strain>
    </source>
</reference>
<feature type="region of interest" description="Disordered" evidence="1">
    <location>
        <begin position="1"/>
        <end position="105"/>
    </location>
</feature>
<reference evidence="3" key="2">
    <citation type="submission" date="2010-04" db="EMBL/GenBank/DDBJ databases">
        <authorList>
            <person name="Buell R."/>
            <person name="Hamilton J."/>
            <person name="Hostetler J."/>
        </authorList>
    </citation>
    <scope>NUCLEOTIDE SEQUENCE [LARGE SCALE GENOMIC DNA]</scope>
    <source>
        <strain evidence="3">DAOM:BR144</strain>
    </source>
</reference>
<dbReference type="Proteomes" id="UP000019132">
    <property type="component" value="Unassembled WGS sequence"/>
</dbReference>
<sequence length="672" mass="73191">MGKKRHAGGNSKQRPGGSNGGGSGAGLMVVNPALMQSMAASSRSNSSNQKKQQPKQQKKQQPKKRAIDADDHSSGSAKKKSKNSRSHGRDTTSGNSRKPFKKKDPMISASVASVLTSAALFGATEGQKRPISLMVSKEEHLLAGVYWIALTRAVKRNFVVVVPNNHATLTPQTVASAFRNLGFQALSLHKKMTLGQRKENIERLTKSSSDTESHDALQQLVLVTPEHFAPSAVCANADVLLLGVKSHESYSKFAVIFQVLTSGDVTSYRPEMNSMLLQQVQARLKIAFQITEIAQRLGQASGQDVDSKWANKLAKDADLGNDDDDDDDNDEDEDGNSKRKKGKKKALSPDEQRLQALTQKLVLLVARKLEDPSAKKKGGAALQQQRTSDSTVTTQDGKEKLELLGLVTLNAAVGASLSGDERLSAQTQWMDAASGKQFGGTWSGCVRHGASKDASSLALRKKFIAIAQFNNKDQSLLGQWKPNKNPADLDKWGGAYGKVCGHNEVVMHSLRPFYPQEVLNSRVCSKVFPAPGNQGFDGCLEHLRLECLAKRTPMTLWDAESFIYISGDGRVTWTKKNQLLGLSLAGLQCLMTAMRTWTLSCEGRIAPKTIVEAIQMCCQLGNGDLRPSTPSSNALEVKLLKRIMSFALGGSVRLWKQITKVPRPLEDEIVYT</sequence>
<accession>K3XBA2</accession>
<dbReference type="VEuPathDB" id="FungiDB:PYU1_G014470"/>
<feature type="compositionally biased region" description="Acidic residues" evidence="1">
    <location>
        <begin position="319"/>
        <end position="334"/>
    </location>
</feature>
<evidence type="ECO:0000313" key="2">
    <source>
        <dbReference type="EnsemblProtists" id="PYU1_T014501"/>
    </source>
</evidence>
<feature type="compositionally biased region" description="Basic residues" evidence="1">
    <location>
        <begin position="52"/>
        <end position="64"/>
    </location>
</feature>
<feature type="compositionally biased region" description="Low complexity" evidence="1">
    <location>
        <begin position="37"/>
        <end position="51"/>
    </location>
</feature>
<evidence type="ECO:0000256" key="1">
    <source>
        <dbReference type="SAM" id="MobiDB-lite"/>
    </source>
</evidence>
<feature type="region of interest" description="Disordered" evidence="1">
    <location>
        <begin position="316"/>
        <end position="351"/>
    </location>
</feature>
<feature type="compositionally biased region" description="Basic residues" evidence="1">
    <location>
        <begin position="77"/>
        <end position="86"/>
    </location>
</feature>
<dbReference type="InParanoid" id="K3XBA2"/>
<reference evidence="2" key="3">
    <citation type="submission" date="2015-02" db="UniProtKB">
        <authorList>
            <consortium name="EnsemblProtists"/>
        </authorList>
    </citation>
    <scope>IDENTIFICATION</scope>
    <source>
        <strain evidence="2">DAOM BR144</strain>
    </source>
</reference>
<dbReference type="OMA" id="WRQIAKV"/>